<keyword evidence="2" id="KW-0472">Membrane</keyword>
<dbReference type="Proteomes" id="UP000655208">
    <property type="component" value="Unassembled WGS sequence"/>
</dbReference>
<gene>
    <name evidence="4" type="ORF">GCM10011594_31280</name>
</gene>
<feature type="region of interest" description="Disordered" evidence="1">
    <location>
        <begin position="68"/>
        <end position="96"/>
    </location>
</feature>
<feature type="region of interest" description="Disordered" evidence="1">
    <location>
        <begin position="297"/>
        <end position="360"/>
    </location>
</feature>
<keyword evidence="2" id="KW-1133">Transmembrane helix</keyword>
<comment type="caution">
    <text evidence="4">The sequence shown here is derived from an EMBL/GenBank/DDBJ whole genome shotgun (WGS) entry which is preliminary data.</text>
</comment>
<feature type="transmembrane region" description="Helical" evidence="2">
    <location>
        <begin position="43"/>
        <end position="63"/>
    </location>
</feature>
<feature type="compositionally biased region" description="Pro residues" evidence="1">
    <location>
        <begin position="305"/>
        <end position="324"/>
    </location>
</feature>
<feature type="compositionally biased region" description="Basic and acidic residues" evidence="1">
    <location>
        <begin position="344"/>
        <end position="354"/>
    </location>
</feature>
<dbReference type="GO" id="GO:0004175">
    <property type="term" value="F:endopeptidase activity"/>
    <property type="evidence" value="ECO:0007669"/>
    <property type="project" value="UniProtKB-ARBA"/>
</dbReference>
<accession>A0A917WIT2</accession>
<protein>
    <recommendedName>
        <fullName evidence="3">CAAX prenyl protease 2/Lysostaphin resistance protein A-like domain-containing protein</fullName>
    </recommendedName>
</protein>
<keyword evidence="5" id="KW-1185">Reference proteome</keyword>
<organism evidence="4 5">
    <name type="scientific">Nakamurella endophytica</name>
    <dbReference type="NCBI Taxonomy" id="1748367"/>
    <lineage>
        <taxon>Bacteria</taxon>
        <taxon>Bacillati</taxon>
        <taxon>Actinomycetota</taxon>
        <taxon>Actinomycetes</taxon>
        <taxon>Nakamurellales</taxon>
        <taxon>Nakamurellaceae</taxon>
        <taxon>Nakamurella</taxon>
    </lineage>
</organism>
<dbReference type="RefSeq" id="WP_188943102.1">
    <property type="nucleotide sequence ID" value="NZ_BMNA01000006.1"/>
</dbReference>
<reference evidence="4" key="2">
    <citation type="submission" date="2020-09" db="EMBL/GenBank/DDBJ databases">
        <authorList>
            <person name="Sun Q."/>
            <person name="Zhou Y."/>
        </authorList>
    </citation>
    <scope>NUCLEOTIDE SEQUENCE</scope>
    <source>
        <strain evidence="4">CGMCC 4.7308</strain>
    </source>
</reference>
<feature type="compositionally biased region" description="Pro residues" evidence="1">
    <location>
        <begin position="331"/>
        <end position="342"/>
    </location>
</feature>
<evidence type="ECO:0000259" key="3">
    <source>
        <dbReference type="Pfam" id="PF02517"/>
    </source>
</evidence>
<dbReference type="AlphaFoldDB" id="A0A917WIT2"/>
<evidence type="ECO:0000313" key="4">
    <source>
        <dbReference type="EMBL" id="GGM09107.1"/>
    </source>
</evidence>
<dbReference type="GO" id="GO:0080120">
    <property type="term" value="P:CAAX-box protein maturation"/>
    <property type="evidence" value="ECO:0007669"/>
    <property type="project" value="UniProtKB-ARBA"/>
</dbReference>
<feature type="transmembrane region" description="Helical" evidence="2">
    <location>
        <begin position="256"/>
        <end position="280"/>
    </location>
</feature>
<evidence type="ECO:0000313" key="5">
    <source>
        <dbReference type="Proteomes" id="UP000655208"/>
    </source>
</evidence>
<name>A0A917WIT2_9ACTN</name>
<feature type="compositionally biased region" description="Low complexity" evidence="1">
    <location>
        <begin position="87"/>
        <end position="96"/>
    </location>
</feature>
<keyword evidence="2" id="KW-0812">Transmembrane</keyword>
<dbReference type="Pfam" id="PF02517">
    <property type="entry name" value="Rce1-like"/>
    <property type="match status" value="1"/>
</dbReference>
<proteinExistence type="predicted"/>
<feature type="transmembrane region" description="Helical" evidence="2">
    <location>
        <begin position="208"/>
        <end position="226"/>
    </location>
</feature>
<feature type="transmembrane region" description="Helical" evidence="2">
    <location>
        <begin position="12"/>
        <end position="31"/>
    </location>
</feature>
<evidence type="ECO:0000256" key="1">
    <source>
        <dbReference type="SAM" id="MobiDB-lite"/>
    </source>
</evidence>
<reference evidence="4" key="1">
    <citation type="journal article" date="2014" name="Int. J. Syst. Evol. Microbiol.">
        <title>Complete genome sequence of Corynebacterium casei LMG S-19264T (=DSM 44701T), isolated from a smear-ripened cheese.</title>
        <authorList>
            <consortium name="US DOE Joint Genome Institute (JGI-PGF)"/>
            <person name="Walter F."/>
            <person name="Albersmeier A."/>
            <person name="Kalinowski J."/>
            <person name="Ruckert C."/>
        </authorList>
    </citation>
    <scope>NUCLEOTIDE SEQUENCE</scope>
    <source>
        <strain evidence="4">CGMCC 4.7308</strain>
    </source>
</reference>
<evidence type="ECO:0000256" key="2">
    <source>
        <dbReference type="SAM" id="Phobius"/>
    </source>
</evidence>
<dbReference type="InterPro" id="IPR003675">
    <property type="entry name" value="Rce1/LyrA-like_dom"/>
</dbReference>
<feature type="domain" description="CAAX prenyl protease 2/Lysostaphin resistance protein A-like" evidence="3">
    <location>
        <begin position="149"/>
        <end position="244"/>
    </location>
</feature>
<feature type="transmembrane region" description="Helical" evidence="2">
    <location>
        <begin position="104"/>
        <end position="128"/>
    </location>
</feature>
<sequence length="360" mass="37743">MSLRSVPDGRTAVPPAGWLPVVTVAVLATTTADVVADDHLPRWWWLATLAVCIAGYLGTVAGLRRLRRRPGPSGSTPPTVPIPVVPTGPTARPARGPARLRRPAVLLASALAALGASFAWSVASAPFLHQRPVSIPGVPTVGGAVGRAALLALNTSVLEECSVALVVLTAAMVTDRFRPRHWDPRSVAVVAVTAGTAVRVLLHVPLWGVGAVARVGLAVVLAWLFWRTRRIWPLVLAHVLWDTVVLQSAMSPALEVKALCGLAVLGWGVAGTVVTIVALVRSRRLVQAETLAARRRPADGRWPGSWPPAGAPGSWPPAGAPGPWPGIGAPGPWPPGPWPPADVPGHRPPERVDGNRSQPF</sequence>
<dbReference type="EMBL" id="BMNA01000006">
    <property type="protein sequence ID" value="GGM09107.1"/>
    <property type="molecule type" value="Genomic_DNA"/>
</dbReference>
<feature type="transmembrane region" description="Helical" evidence="2">
    <location>
        <begin position="231"/>
        <end position="250"/>
    </location>
</feature>